<dbReference type="AlphaFoldDB" id="B6XXJ9"/>
<gene>
    <name evidence="3" type="ORF">BIFCAT_01959</name>
</gene>
<proteinExistence type="predicted"/>
<dbReference type="Pfam" id="PF04991">
    <property type="entry name" value="LicD"/>
    <property type="match status" value="1"/>
</dbReference>
<dbReference type="PANTHER" id="PTHR43404">
    <property type="entry name" value="LIPOPOLYSACCHARIDE CHOLINEPHOSPHOTRANSFERASE LICD"/>
    <property type="match status" value="1"/>
</dbReference>
<dbReference type="eggNOG" id="COG3475">
    <property type="taxonomic scope" value="Bacteria"/>
</dbReference>
<dbReference type="InterPro" id="IPR007074">
    <property type="entry name" value="LicD/FKTN/FKRP_NTP_transf"/>
</dbReference>
<evidence type="ECO:0000256" key="1">
    <source>
        <dbReference type="SAM" id="Coils"/>
    </source>
</evidence>
<reference evidence="3 4" key="2">
    <citation type="submission" date="2008-10" db="EMBL/GenBank/DDBJ databases">
        <authorList>
            <person name="Fulton L."/>
            <person name="Clifton S."/>
            <person name="Fulton B."/>
            <person name="Xu J."/>
            <person name="Minx P."/>
            <person name="Pepin K.H."/>
            <person name="Johnson M."/>
            <person name="Bhonagiri V."/>
            <person name="Nash W.E."/>
            <person name="Mardis E.R."/>
            <person name="Wilson R.K."/>
        </authorList>
    </citation>
    <scope>NUCLEOTIDE SEQUENCE [LARGE SCALE GENOMIC DNA]</scope>
    <source>
        <strain evidence="3 4">DSM 16992</strain>
    </source>
</reference>
<organism evidence="3 4">
    <name type="scientific">Bifidobacterium catenulatum DSM 16992 = JCM 1194 = LMG 11043</name>
    <dbReference type="NCBI Taxonomy" id="566552"/>
    <lineage>
        <taxon>Bacteria</taxon>
        <taxon>Bacillati</taxon>
        <taxon>Actinomycetota</taxon>
        <taxon>Actinomycetes</taxon>
        <taxon>Bifidobacteriales</taxon>
        <taxon>Bifidobacteriaceae</taxon>
        <taxon>Bifidobacterium</taxon>
    </lineage>
</organism>
<reference evidence="3 4" key="1">
    <citation type="submission" date="2008-10" db="EMBL/GenBank/DDBJ databases">
        <title>Draft genome sequence of Bifidobacterium catenulatum (DSM 16992).</title>
        <authorList>
            <person name="Sudarsanam P."/>
            <person name="Ley R."/>
            <person name="Guruge J."/>
            <person name="Turnbaugh P.J."/>
            <person name="Mahowald M."/>
            <person name="Liep D."/>
            <person name="Gordon J."/>
        </authorList>
    </citation>
    <scope>NUCLEOTIDE SEQUENCE [LARGE SCALE GENOMIC DNA]</scope>
    <source>
        <strain evidence="3 4">DSM 16992</strain>
    </source>
</reference>
<evidence type="ECO:0000313" key="4">
    <source>
        <dbReference type="Proteomes" id="UP000003882"/>
    </source>
</evidence>
<accession>B6XXJ9</accession>
<dbReference type="Proteomes" id="UP000003882">
    <property type="component" value="Unassembled WGS sequence"/>
</dbReference>
<feature type="domain" description="LicD/FKTN/FKRP nucleotidyltransferase" evidence="2">
    <location>
        <begin position="115"/>
        <end position="328"/>
    </location>
</feature>
<dbReference type="GO" id="GO:0009100">
    <property type="term" value="P:glycoprotein metabolic process"/>
    <property type="evidence" value="ECO:0007669"/>
    <property type="project" value="UniProtKB-ARBA"/>
</dbReference>
<sequence length="363" mass="42352">MQKLMGRIDSLENENNRLRDALQAQEMILHEIRDAISGMQRINEDSCRSLNEMQRAQIAERAKDDIRFWAQYRLPNETDLETRKRFFLGLPEPGGDLKLLQTALNRMLCDFAEICRRNGINQYWLVGGTLLGSVRHHGFIPWDDDLDLGIMRDDLERLQKVLAGDSEYRITVVWDRIVHCRQIRFAPRDTRVPGFIDLFPFDWVADVSHDMFVKVQEYRKTAIEQAESNSHIRAAWDNNVYVSAETEAGKLITDVFDAQLNQMRKTGIVCSREKAAGIIRAYDNMDHPSGFEWISGLDEIYPLDSQQFESRRYPVPTNYMYLLTQAYGNIYALPNDIGLHFEHVDRKMLAQLDEQVIEEYIKR</sequence>
<evidence type="ECO:0000313" key="3">
    <source>
        <dbReference type="EMBL" id="EEB20647.1"/>
    </source>
</evidence>
<keyword evidence="1" id="KW-0175">Coiled coil</keyword>
<dbReference type="PANTHER" id="PTHR43404:SF2">
    <property type="entry name" value="LIPOPOLYSACCHARIDE CHOLINEPHOSPHOTRANSFERASE LICD"/>
    <property type="match status" value="1"/>
</dbReference>
<dbReference type="InterPro" id="IPR052942">
    <property type="entry name" value="LPS_cholinephosphotransferase"/>
</dbReference>
<comment type="caution">
    <text evidence="3">The sequence shown here is derived from an EMBL/GenBank/DDBJ whole genome shotgun (WGS) entry which is preliminary data.</text>
</comment>
<evidence type="ECO:0000259" key="2">
    <source>
        <dbReference type="Pfam" id="PF04991"/>
    </source>
</evidence>
<feature type="coiled-coil region" evidence="1">
    <location>
        <begin position="1"/>
        <end position="28"/>
    </location>
</feature>
<protein>
    <submittedName>
        <fullName evidence="3">LICD family protein</fullName>
    </submittedName>
</protein>
<dbReference type="EMBL" id="ABXY01000029">
    <property type="protein sequence ID" value="EEB20647.1"/>
    <property type="molecule type" value="Genomic_DNA"/>
</dbReference>
<name>B6XXJ9_9BIFI</name>